<dbReference type="AlphaFoldDB" id="A0A088RKK5"/>
<dbReference type="EMBL" id="CP009382">
    <property type="protein sequence ID" value="AIN96552.1"/>
    <property type="molecule type" value="Genomic_DNA"/>
</dbReference>
<dbReference type="VEuPathDB" id="TriTrypDB:LPAL13_130017200"/>
<dbReference type="PANTHER" id="PTHR12069:SF0">
    <property type="entry name" value="DNA-DIRECTED RNA POLYMERASE III SUBUNIT RPC5"/>
    <property type="match status" value="1"/>
</dbReference>
<dbReference type="RefSeq" id="XP_010697205.1">
    <property type="nucleotide sequence ID" value="XM_010698903.1"/>
</dbReference>
<name>A0A088RKK5_LEIPA</name>
<dbReference type="KEGG" id="lpan:LPMP_131240"/>
<evidence type="ECO:0000313" key="2">
    <source>
        <dbReference type="EMBL" id="AIN96552.1"/>
    </source>
</evidence>
<dbReference type="InterPro" id="IPR006886">
    <property type="entry name" value="RNA_pol_III_Rpc5"/>
</dbReference>
<dbReference type="Proteomes" id="UP000063063">
    <property type="component" value="Chromosome 13"/>
</dbReference>
<accession>A0A088RKK5</accession>
<dbReference type="GeneID" id="22573234"/>
<sequence>MSFGTRPASIEDDEVLASFNVYASSALVHQAHIFQYPLRRRQRPYEATEVKLFITGGLLADENEASRAHGKGSPVLQSGSRLTMKCSLDTFGSHSFRRLQESAPNMLSQMELQRHHTFHYTLQSQPFLPQSNYVVGYITPEGIHLTPVSTIQQFTPALSIPESSTGAVRVMEAFCSQANSSAMSGYAAADRIQRELRRQRSRVLNEEAETAQEIQFFRDDSVESAAMRSRLRSSTLEKIIDSPSMASEPAEVANSLFPPEILQSGGISGGDEAHPSMIIHRFANRKSVAEQTSQVLQRCHILTLRMLQSIVVPYTSNEVVRTMAAVPEAQLVEALKSCAVWLHGVWVSRYCDQFRGCVAALREVILARFYQSEDGSVARSDLNALITTSEARRSIKEILATVAVLNTEEPDPSKRRWRLKCVPADRAAREANLRDFKTTFAAEEASQHEAWRRRCTQVMAHIPYINAGRPVPQLCLRPRGTPPTTSMAAGATFPYGGASTLQSFASQTSSMASGHPGSSVNTSASPFSSPVSGMELSFKDADIAPIRQYIRELFAEHGVINKQRVKDLVIKTQEARYPHATKAMLSTALQQCLDKFTDATWILKSAGEPLVDYYRPAILYVVLELRQFEMAALMKRLEEVVWARGLTSPPESAALRGRAGSVSDPLEAVVQRVVAEVAEFKAGGRLWHIKGGNLMNE</sequence>
<dbReference type="Pfam" id="PF04801">
    <property type="entry name" value="RPC5"/>
    <property type="match status" value="1"/>
</dbReference>
<keyword evidence="2" id="KW-0804">Transcription</keyword>
<keyword evidence="3" id="KW-1185">Reference proteome</keyword>
<reference evidence="2 3" key="1">
    <citation type="journal article" date="2015" name="Sci. Rep.">
        <title>The genome of Leishmania panamensis: insights into genomics of the L. (Viannia) subgenus.</title>
        <authorList>
            <person name="Llanes A."/>
            <person name="Restrepo C.M."/>
            <person name="Vecchio G.D."/>
            <person name="Anguizola F.J."/>
            <person name="Lleonart R."/>
        </authorList>
    </citation>
    <scope>NUCLEOTIDE SEQUENCE [LARGE SCALE GENOMIC DNA]</scope>
    <source>
        <strain evidence="2 3">MHOM/PA/94/PSC-1</strain>
    </source>
</reference>
<evidence type="ECO:0000256" key="1">
    <source>
        <dbReference type="SAM" id="MobiDB-lite"/>
    </source>
</evidence>
<dbReference type="GO" id="GO:0005666">
    <property type="term" value="C:RNA polymerase III complex"/>
    <property type="evidence" value="ECO:0007669"/>
    <property type="project" value="TreeGrafter"/>
</dbReference>
<dbReference type="GO" id="GO:0042797">
    <property type="term" value="P:tRNA transcription by RNA polymerase III"/>
    <property type="evidence" value="ECO:0007669"/>
    <property type="project" value="TreeGrafter"/>
</dbReference>
<dbReference type="eggNOG" id="ENOG502RXDE">
    <property type="taxonomic scope" value="Eukaryota"/>
</dbReference>
<organism evidence="2 3">
    <name type="scientific">Leishmania panamensis</name>
    <dbReference type="NCBI Taxonomy" id="5679"/>
    <lineage>
        <taxon>Eukaryota</taxon>
        <taxon>Discoba</taxon>
        <taxon>Euglenozoa</taxon>
        <taxon>Kinetoplastea</taxon>
        <taxon>Metakinetoplastina</taxon>
        <taxon>Trypanosomatida</taxon>
        <taxon>Trypanosomatidae</taxon>
        <taxon>Leishmaniinae</taxon>
        <taxon>Leishmania</taxon>
        <taxon>Leishmania guyanensis species complex</taxon>
    </lineage>
</organism>
<feature type="region of interest" description="Disordered" evidence="1">
    <location>
        <begin position="506"/>
        <end position="526"/>
    </location>
</feature>
<proteinExistence type="predicted"/>
<protein>
    <submittedName>
        <fullName evidence="2">DNA-directed RNA polymerase III subunit, putative</fullName>
    </submittedName>
</protein>
<dbReference type="VEuPathDB" id="TriTrypDB:LPMP_131240"/>
<dbReference type="PANTHER" id="PTHR12069">
    <property type="entry name" value="DNA-DIRECTED RNA POLYMERASES III 80 KDA POLYPEPTIDE RNA POLYMERASE III SUBUNIT 5"/>
    <property type="match status" value="1"/>
</dbReference>
<evidence type="ECO:0000313" key="3">
    <source>
        <dbReference type="Proteomes" id="UP000063063"/>
    </source>
</evidence>
<gene>
    <name evidence="2" type="ORF">LPMP_131240</name>
</gene>
<dbReference type="OrthoDB" id="340681at2759"/>
<keyword evidence="2" id="KW-0240">DNA-directed RNA polymerase</keyword>